<accession>A0ABR2GFN2</accession>
<dbReference type="Gene3D" id="3.30.420.10">
    <property type="entry name" value="Ribonuclease H-like superfamily/Ribonuclease H"/>
    <property type="match status" value="1"/>
</dbReference>
<dbReference type="SUPFAM" id="SSF53098">
    <property type="entry name" value="Ribonuclease H-like"/>
    <property type="match status" value="1"/>
</dbReference>
<dbReference type="PANTHER" id="PTHR47074:SF61">
    <property type="entry name" value="RNASE H TYPE-1 DOMAIN-CONTAINING PROTEIN"/>
    <property type="match status" value="1"/>
</dbReference>
<feature type="domain" description="RNase H type-1" evidence="1">
    <location>
        <begin position="8"/>
        <end position="87"/>
    </location>
</feature>
<dbReference type="PANTHER" id="PTHR47074">
    <property type="entry name" value="BNAC02G40300D PROTEIN"/>
    <property type="match status" value="1"/>
</dbReference>
<dbReference type="Pfam" id="PF13456">
    <property type="entry name" value="RVT_3"/>
    <property type="match status" value="1"/>
</dbReference>
<dbReference type="EMBL" id="JBBPBM010000001">
    <property type="protein sequence ID" value="KAK8601704.1"/>
    <property type="molecule type" value="Genomic_DNA"/>
</dbReference>
<protein>
    <recommendedName>
        <fullName evidence="1">RNase H type-1 domain-containing protein</fullName>
    </recommendedName>
</protein>
<dbReference type="CDD" id="cd06222">
    <property type="entry name" value="RNase_H_like"/>
    <property type="match status" value="1"/>
</dbReference>
<reference evidence="2 3" key="1">
    <citation type="journal article" date="2024" name="G3 (Bethesda)">
        <title>Genome assembly of Hibiscus sabdariffa L. provides insights into metabolisms of medicinal natural products.</title>
        <authorList>
            <person name="Kim T."/>
        </authorList>
    </citation>
    <scope>NUCLEOTIDE SEQUENCE [LARGE SCALE GENOMIC DNA]</scope>
    <source>
        <strain evidence="2">TK-2024</strain>
        <tissue evidence="2">Old leaves</tissue>
    </source>
</reference>
<dbReference type="InterPro" id="IPR052929">
    <property type="entry name" value="RNase_H-like_EbsB-rel"/>
</dbReference>
<organism evidence="2 3">
    <name type="scientific">Hibiscus sabdariffa</name>
    <name type="common">roselle</name>
    <dbReference type="NCBI Taxonomy" id="183260"/>
    <lineage>
        <taxon>Eukaryota</taxon>
        <taxon>Viridiplantae</taxon>
        <taxon>Streptophyta</taxon>
        <taxon>Embryophyta</taxon>
        <taxon>Tracheophyta</taxon>
        <taxon>Spermatophyta</taxon>
        <taxon>Magnoliopsida</taxon>
        <taxon>eudicotyledons</taxon>
        <taxon>Gunneridae</taxon>
        <taxon>Pentapetalae</taxon>
        <taxon>rosids</taxon>
        <taxon>malvids</taxon>
        <taxon>Malvales</taxon>
        <taxon>Malvaceae</taxon>
        <taxon>Malvoideae</taxon>
        <taxon>Hibiscus</taxon>
    </lineage>
</organism>
<sequence>MAASVVPHSNVSDAFVAETLACKNAIQVAKDMRFLNVIIERDSLTVVKKLKTTHDSSIIAPIIVDINDLAKSFNSISFCFVHKGQIRGVVSTLLSGSDDYVWCFEPLAGNLFLHLVAKALMILNRRRLTKNPNNNGSSSGERVRPSATPFADRFIYLKSKSQARDNSWRIADTKA</sequence>
<evidence type="ECO:0000259" key="1">
    <source>
        <dbReference type="Pfam" id="PF13456"/>
    </source>
</evidence>
<gene>
    <name evidence="2" type="ORF">V6N12_051532</name>
</gene>
<keyword evidence="3" id="KW-1185">Reference proteome</keyword>
<dbReference type="InterPro" id="IPR036397">
    <property type="entry name" value="RNaseH_sf"/>
</dbReference>
<proteinExistence type="predicted"/>
<dbReference type="InterPro" id="IPR012337">
    <property type="entry name" value="RNaseH-like_sf"/>
</dbReference>
<evidence type="ECO:0000313" key="2">
    <source>
        <dbReference type="EMBL" id="KAK8601704.1"/>
    </source>
</evidence>
<dbReference type="Proteomes" id="UP001472677">
    <property type="component" value="Unassembled WGS sequence"/>
</dbReference>
<dbReference type="InterPro" id="IPR044730">
    <property type="entry name" value="RNase_H-like_dom_plant"/>
</dbReference>
<dbReference type="InterPro" id="IPR002156">
    <property type="entry name" value="RNaseH_domain"/>
</dbReference>
<comment type="caution">
    <text evidence="2">The sequence shown here is derived from an EMBL/GenBank/DDBJ whole genome shotgun (WGS) entry which is preliminary data.</text>
</comment>
<evidence type="ECO:0000313" key="3">
    <source>
        <dbReference type="Proteomes" id="UP001472677"/>
    </source>
</evidence>
<name>A0ABR2GFN2_9ROSI</name>